<accession>A0A9E7SD17</accession>
<evidence type="ECO:0000313" key="2">
    <source>
        <dbReference type="Proteomes" id="UP001056425"/>
    </source>
</evidence>
<name>A0A9E7SD17_9EURY</name>
<protein>
    <submittedName>
        <fullName evidence="1">Uncharacterized protein</fullName>
    </submittedName>
</protein>
<dbReference type="RefSeq" id="WP_251950232.1">
    <property type="nucleotide sequence ID" value="NZ_CP080572.1"/>
</dbReference>
<sequence length="283" mass="32277">METSAKRPLIMGLRAMFLSIKQRALEVEKEYAELLDKLTADNLRRADFKIFFEFVNATNSLPKDIDFPEIINKIQKIKGILDSYNRAVSFFQSSIQDGPPLRYISYTVPHLVIAPSNYLQEVVTYCELALGILEGYLLSEQITPQERDRLERTREKIETLYECNPALVEHLKEAIKEFEMGHDLASALIAGKCFIYIEEQLCSSFGLNKNKHEERAKLPKMLGERLGLPRNMVEKIVKASVLARNTFTHNINSRPSHENALSLLADTVTFAEYLCKIMGNSEG</sequence>
<keyword evidence="2" id="KW-1185">Reference proteome</keyword>
<dbReference type="AlphaFoldDB" id="A0A9E7SD17"/>
<dbReference type="Proteomes" id="UP001056425">
    <property type="component" value="Chromosome"/>
</dbReference>
<evidence type="ECO:0000313" key="1">
    <source>
        <dbReference type="EMBL" id="USH00684.1"/>
    </source>
</evidence>
<proteinExistence type="predicted"/>
<reference evidence="1 2" key="1">
    <citation type="submission" date="2021-08" db="EMBL/GenBank/DDBJ databases">
        <title>Thermococcus onnuriiensis IOH2.</title>
        <authorList>
            <person name="Park Y.-J."/>
        </authorList>
    </citation>
    <scope>NUCLEOTIDE SEQUENCE [LARGE SCALE GENOMIC DNA]</scope>
    <source>
        <strain evidence="1 2">IOH2</strain>
    </source>
</reference>
<organism evidence="1 2">
    <name type="scientific">Thermococcus argininiproducens</name>
    <dbReference type="NCBI Taxonomy" id="2866384"/>
    <lineage>
        <taxon>Archaea</taxon>
        <taxon>Methanobacteriati</taxon>
        <taxon>Methanobacteriota</taxon>
        <taxon>Thermococci</taxon>
        <taxon>Thermococcales</taxon>
        <taxon>Thermococcaceae</taxon>
        <taxon>Thermococcus</taxon>
    </lineage>
</organism>
<dbReference type="KEGG" id="thei:K1720_04405"/>
<dbReference type="EMBL" id="CP080572">
    <property type="protein sequence ID" value="USH00684.1"/>
    <property type="molecule type" value="Genomic_DNA"/>
</dbReference>
<gene>
    <name evidence="1" type="ORF">K1720_04405</name>
</gene>
<dbReference type="GeneID" id="72777560"/>